<keyword evidence="3" id="KW-0021">Allosteric enzyme</keyword>
<name>A0A7X2NIB9_9CLOT</name>
<gene>
    <name evidence="12" type="ORF">FYJ39_02335</name>
</gene>
<protein>
    <recommendedName>
        <fullName evidence="2 10">Ribonucleoside-diphosphate reductase</fullName>
        <ecNumber evidence="2 10">1.17.4.1</ecNumber>
    </recommendedName>
</protein>
<dbReference type="InterPro" id="IPR013509">
    <property type="entry name" value="RNR_lsu_N"/>
</dbReference>
<dbReference type="GO" id="GO:0005524">
    <property type="term" value="F:ATP binding"/>
    <property type="evidence" value="ECO:0007669"/>
    <property type="project" value="UniProtKB-UniRule"/>
</dbReference>
<dbReference type="SUPFAM" id="SSF51998">
    <property type="entry name" value="PFL-like glycyl radical enzymes"/>
    <property type="match status" value="1"/>
</dbReference>
<dbReference type="InterPro" id="IPR005144">
    <property type="entry name" value="ATP-cone_dom"/>
</dbReference>
<keyword evidence="4 9" id="KW-0547">Nucleotide-binding</keyword>
<proteinExistence type="inferred from homology"/>
<dbReference type="SUPFAM" id="SSF48168">
    <property type="entry name" value="R1 subunit of ribonucleotide reductase, N-terminal domain"/>
    <property type="match status" value="1"/>
</dbReference>
<evidence type="ECO:0000256" key="5">
    <source>
        <dbReference type="ARBA" id="ARBA00022840"/>
    </source>
</evidence>
<evidence type="ECO:0000313" key="12">
    <source>
        <dbReference type="EMBL" id="MSS35449.1"/>
    </source>
</evidence>
<dbReference type="PANTHER" id="PTHR11573">
    <property type="entry name" value="RIBONUCLEOSIDE-DIPHOSPHATE REDUCTASE LARGE CHAIN"/>
    <property type="match status" value="1"/>
</dbReference>
<dbReference type="CDD" id="cd01679">
    <property type="entry name" value="RNR_I"/>
    <property type="match status" value="1"/>
</dbReference>
<evidence type="ECO:0000259" key="11">
    <source>
        <dbReference type="PROSITE" id="PS51161"/>
    </source>
</evidence>
<dbReference type="EMBL" id="VUMD01000002">
    <property type="protein sequence ID" value="MSS35449.1"/>
    <property type="molecule type" value="Genomic_DNA"/>
</dbReference>
<keyword evidence="6 10" id="KW-0560">Oxidoreductase</keyword>
<dbReference type="GO" id="GO:0009263">
    <property type="term" value="P:deoxyribonucleotide biosynthetic process"/>
    <property type="evidence" value="ECO:0007669"/>
    <property type="project" value="UniProtKB-KW"/>
</dbReference>
<dbReference type="Proteomes" id="UP000429958">
    <property type="component" value="Unassembled WGS sequence"/>
</dbReference>
<comment type="caution">
    <text evidence="12">The sequence shown here is derived from an EMBL/GenBank/DDBJ whole genome shotgun (WGS) entry which is preliminary data.</text>
</comment>
<organism evidence="12 13">
    <name type="scientific">Clostridium porci</name>
    <dbReference type="NCBI Taxonomy" id="2605778"/>
    <lineage>
        <taxon>Bacteria</taxon>
        <taxon>Bacillati</taxon>
        <taxon>Bacillota</taxon>
        <taxon>Clostridia</taxon>
        <taxon>Eubacteriales</taxon>
        <taxon>Clostridiaceae</taxon>
        <taxon>Clostridium</taxon>
    </lineage>
</organism>
<dbReference type="InterPro" id="IPR013346">
    <property type="entry name" value="NrdE_NrdA_C"/>
</dbReference>
<keyword evidence="7 10" id="KW-0215">Deoxyribonucleotide synthesis</keyword>
<evidence type="ECO:0000256" key="2">
    <source>
        <dbReference type="ARBA" id="ARBA00012274"/>
    </source>
</evidence>
<dbReference type="Gene3D" id="3.20.70.20">
    <property type="match status" value="1"/>
</dbReference>
<dbReference type="Pfam" id="PF02867">
    <property type="entry name" value="Ribonuc_red_lgC"/>
    <property type="match status" value="1"/>
</dbReference>
<comment type="catalytic activity">
    <reaction evidence="8 10">
        <text>a 2'-deoxyribonucleoside 5'-diphosphate + [thioredoxin]-disulfide + H2O = a ribonucleoside 5'-diphosphate + [thioredoxin]-dithiol</text>
        <dbReference type="Rhea" id="RHEA:23252"/>
        <dbReference type="Rhea" id="RHEA-COMP:10698"/>
        <dbReference type="Rhea" id="RHEA-COMP:10700"/>
        <dbReference type="ChEBI" id="CHEBI:15377"/>
        <dbReference type="ChEBI" id="CHEBI:29950"/>
        <dbReference type="ChEBI" id="CHEBI:50058"/>
        <dbReference type="ChEBI" id="CHEBI:57930"/>
        <dbReference type="ChEBI" id="CHEBI:73316"/>
        <dbReference type="EC" id="1.17.4.1"/>
    </reaction>
</comment>
<dbReference type="PRINTS" id="PR01183">
    <property type="entry name" value="RIBORDTASEM1"/>
</dbReference>
<dbReference type="PROSITE" id="PS00089">
    <property type="entry name" value="RIBORED_LARGE"/>
    <property type="match status" value="1"/>
</dbReference>
<keyword evidence="5 9" id="KW-0067">ATP-binding</keyword>
<evidence type="ECO:0000256" key="10">
    <source>
        <dbReference type="RuleBase" id="RU003410"/>
    </source>
</evidence>
<dbReference type="PROSITE" id="PS51161">
    <property type="entry name" value="ATP_CONE"/>
    <property type="match status" value="1"/>
</dbReference>
<dbReference type="Pfam" id="PF03477">
    <property type="entry name" value="ATP-cone"/>
    <property type="match status" value="1"/>
</dbReference>
<feature type="domain" description="ATP-cone" evidence="11">
    <location>
        <begin position="4"/>
        <end position="94"/>
    </location>
</feature>
<reference evidence="12 13" key="1">
    <citation type="submission" date="2019-08" db="EMBL/GenBank/DDBJ databases">
        <title>In-depth cultivation of the pig gut microbiome towards novel bacterial diversity and tailored functional studies.</title>
        <authorList>
            <person name="Wylensek D."/>
            <person name="Hitch T.C.A."/>
            <person name="Clavel T."/>
        </authorList>
    </citation>
    <scope>NUCLEOTIDE SEQUENCE [LARGE SCALE GENOMIC DNA]</scope>
    <source>
        <strain evidence="12 13">WCA-389-WT-23D1</strain>
    </source>
</reference>
<evidence type="ECO:0000256" key="3">
    <source>
        <dbReference type="ARBA" id="ARBA00022533"/>
    </source>
</evidence>
<evidence type="ECO:0000256" key="7">
    <source>
        <dbReference type="ARBA" id="ARBA00023116"/>
    </source>
</evidence>
<dbReference type="RefSeq" id="WP_154470865.1">
    <property type="nucleotide sequence ID" value="NZ_DBEWUL010000131.1"/>
</dbReference>
<evidence type="ECO:0000256" key="1">
    <source>
        <dbReference type="ARBA" id="ARBA00010406"/>
    </source>
</evidence>
<evidence type="ECO:0000256" key="4">
    <source>
        <dbReference type="ARBA" id="ARBA00022741"/>
    </source>
</evidence>
<dbReference type="EC" id="1.17.4.1" evidence="2 10"/>
<keyword evidence="13" id="KW-1185">Reference proteome</keyword>
<evidence type="ECO:0000256" key="8">
    <source>
        <dbReference type="ARBA" id="ARBA00047754"/>
    </source>
</evidence>
<dbReference type="PANTHER" id="PTHR11573:SF6">
    <property type="entry name" value="RIBONUCLEOSIDE-DIPHOSPHATE REDUCTASE LARGE SUBUNIT"/>
    <property type="match status" value="1"/>
</dbReference>
<dbReference type="GO" id="GO:0004748">
    <property type="term" value="F:ribonucleoside-diphosphate reductase activity, thioredoxin disulfide as acceptor"/>
    <property type="evidence" value="ECO:0007669"/>
    <property type="project" value="UniProtKB-EC"/>
</dbReference>
<comment type="similarity">
    <text evidence="1 10">Belongs to the ribonucleoside diphosphate reductase large chain family.</text>
</comment>
<dbReference type="GO" id="GO:0005971">
    <property type="term" value="C:ribonucleoside-diphosphate reductase complex"/>
    <property type="evidence" value="ECO:0007669"/>
    <property type="project" value="TreeGrafter"/>
</dbReference>
<dbReference type="InterPro" id="IPR039718">
    <property type="entry name" value="Rrm1"/>
</dbReference>
<dbReference type="NCBIfam" id="TIGR02506">
    <property type="entry name" value="NrdE_NrdA"/>
    <property type="match status" value="1"/>
</dbReference>
<dbReference type="UniPathway" id="UPA00326"/>
<comment type="function">
    <text evidence="10">Provides the precursors necessary for DNA synthesis. Catalyzes the biosynthesis of deoxyribonucleotides from the corresponding ribonucleotides.</text>
</comment>
<sequence length="841" mass="96330">MKINRIIKRSGNTEAYHPEKIVNAMKKSFLSCGTRVNDEVLYGLLQAVEKQLDGVESRTVEAIQDQVETALMEKGYYKEAKAYILYRQKRAELRGVRMALADGIGAEGFRSVLAKIQRDFPQEEYALSVLQVKFAGFMKKGMHTDEKLAALIKAATELTSQEAPKWENIAARLLSFRFHRNLNKELRKRGIHNLYEKISWLAEQKLYGDYILKHYSKAEIEEAETFLVNERDELFNFSGLDLLIKRYVISTHQHEPLESPQEMYLGIALHLAMEEKHERMQWVKKFYNMLSKLEVTMATPTLANARKPYHQLSSCFIDLVPDSLKGIFRSIDNFAQVSKYGGGMGLYFGKVRAAGSAIRGFEGAAGGVIRWIRIVNDTAVAVDQLGVRQGAVAVYLDAWHRDLPEFLQLRTNNGDERMKAHDVFPAICYPDLFWRMAQESLEQDWYLMCPHEILVTKGYALEDYYGEEWEKRYFDCVRDARIQKRTVSLKEIVRLILKSAVETGTPFTFNRDIVNRANPNGHEGMIYCSNLCTEIAQNMAPIASVQTEIKNENGDTVVVNTTRPGEFVVCNLASLSLGNIPVENQEYLTEVVKTAVRALDNVIDLNYYPLPYAKLTNRTYRAVGLGVSGYHHMLAKHKIRWETEEHLKFADKVFEQINYAAIEASTELAEEKGCYARFEGSDWQTGAYFDKRNYSSERWQKLKKRVSRQGMRNAYLLAVAPTGSTSILAGTTAGIDPVMNKYFLEEKKGSMLPRVAPELSAETYWYYKNAHLLDQSWSVKACGVRQRHIDQAQSMNLYITNDFTLRQVLNLYILAWKWGVKTVYYVRSKSLEVEECESCSS</sequence>
<accession>A0A7X2NIB9</accession>
<dbReference type="InterPro" id="IPR000788">
    <property type="entry name" value="RNR_lg_C"/>
</dbReference>
<dbReference type="InterPro" id="IPR008926">
    <property type="entry name" value="RNR_R1-su_N"/>
</dbReference>
<dbReference type="AlphaFoldDB" id="A0A7X2NIB9"/>
<dbReference type="Pfam" id="PF00317">
    <property type="entry name" value="Ribonuc_red_lgN"/>
    <property type="match status" value="1"/>
</dbReference>
<evidence type="ECO:0000256" key="9">
    <source>
        <dbReference type="PROSITE-ProRule" id="PRU00492"/>
    </source>
</evidence>
<dbReference type="NCBIfam" id="NF009028">
    <property type="entry name" value="PRK12364.1"/>
    <property type="match status" value="1"/>
</dbReference>
<evidence type="ECO:0000313" key="13">
    <source>
        <dbReference type="Proteomes" id="UP000429958"/>
    </source>
</evidence>
<evidence type="ECO:0000256" key="6">
    <source>
        <dbReference type="ARBA" id="ARBA00023002"/>
    </source>
</evidence>